<dbReference type="RefSeq" id="WP_166274236.1">
    <property type="nucleotide sequence ID" value="NZ_JAAFGS010000003.1"/>
</dbReference>
<reference evidence="2 3" key="1">
    <citation type="submission" date="2020-01" db="EMBL/GenBank/DDBJ databases">
        <title>Polyphasic characterisation and genomic insights into a novel alkali tolerant bacterium VR-M41.</title>
        <authorList>
            <person name="Vemuluri V.R."/>
        </authorList>
    </citation>
    <scope>NUCLEOTIDE SEQUENCE [LARGE SCALE GENOMIC DNA]</scope>
    <source>
        <strain evidence="2 3">VR-M41</strain>
    </source>
</reference>
<dbReference type="EMBL" id="JAAFGS010000003">
    <property type="protein sequence ID" value="NGZ75831.1"/>
    <property type="molecule type" value="Genomic_DNA"/>
</dbReference>
<feature type="region of interest" description="Disordered" evidence="1">
    <location>
        <begin position="28"/>
        <end position="49"/>
    </location>
</feature>
<keyword evidence="3" id="KW-1185">Reference proteome</keyword>
<evidence type="ECO:0000256" key="1">
    <source>
        <dbReference type="SAM" id="MobiDB-lite"/>
    </source>
</evidence>
<organism evidence="2 3">
    <name type="scientific">Saccharibacillus alkalitolerans</name>
    <dbReference type="NCBI Taxonomy" id="2705290"/>
    <lineage>
        <taxon>Bacteria</taxon>
        <taxon>Bacillati</taxon>
        <taxon>Bacillota</taxon>
        <taxon>Bacilli</taxon>
        <taxon>Bacillales</taxon>
        <taxon>Paenibacillaceae</taxon>
        <taxon>Saccharibacillus</taxon>
    </lineage>
</organism>
<name>A0ABX0F4E0_9BACL</name>
<accession>A0ABX0F4E0</accession>
<protein>
    <submittedName>
        <fullName evidence="2">Uncharacterized protein</fullName>
    </submittedName>
</protein>
<evidence type="ECO:0000313" key="3">
    <source>
        <dbReference type="Proteomes" id="UP000800303"/>
    </source>
</evidence>
<evidence type="ECO:0000313" key="2">
    <source>
        <dbReference type="EMBL" id="NGZ75831.1"/>
    </source>
</evidence>
<sequence length="129" mass="13403">MGSFFKTLLDRNPSPAVQAYPAAEAGLEASEAESPALEEAKAPGGRYVQGSEPAGIDHFGVLRQAGGVFEPSAFSTYSSVQLYGLLEAAAAVLGLVPTPGAGRARRMVESYMENLRGSALGEATKGEIR</sequence>
<dbReference type="Proteomes" id="UP000800303">
    <property type="component" value="Unassembled WGS sequence"/>
</dbReference>
<proteinExistence type="predicted"/>
<feature type="compositionally biased region" description="Low complexity" evidence="1">
    <location>
        <begin position="28"/>
        <end position="37"/>
    </location>
</feature>
<gene>
    <name evidence="2" type="ORF">GYN08_10905</name>
</gene>
<comment type="caution">
    <text evidence="2">The sequence shown here is derived from an EMBL/GenBank/DDBJ whole genome shotgun (WGS) entry which is preliminary data.</text>
</comment>